<evidence type="ECO:0000313" key="1">
    <source>
        <dbReference type="EMBL" id="BCB91555.1"/>
    </source>
</evidence>
<dbReference type="KEGG" id="psuu:Psuf_088680"/>
<dbReference type="EMBL" id="AP022871">
    <property type="protein sequence ID" value="BCB91555.1"/>
    <property type="molecule type" value="Genomic_DNA"/>
</dbReference>
<protein>
    <submittedName>
        <fullName evidence="1">Uncharacterized protein</fullName>
    </submittedName>
</protein>
<gene>
    <name evidence="1" type="ORF">Psuf_088680</name>
</gene>
<sequence>MAQIRFPDAIHEAFVDGVPVCPHWIHKVVVIADLSRPTGAVYGAGRVMGRSGAGGQHGLVDRGDDRGAVRAVGVSWTERPRARSSGVQM</sequence>
<organism evidence="1 2">
    <name type="scientific">Phytohabitans suffuscus</name>
    <dbReference type="NCBI Taxonomy" id="624315"/>
    <lineage>
        <taxon>Bacteria</taxon>
        <taxon>Bacillati</taxon>
        <taxon>Actinomycetota</taxon>
        <taxon>Actinomycetes</taxon>
        <taxon>Micromonosporales</taxon>
        <taxon>Micromonosporaceae</taxon>
    </lineage>
</organism>
<name>A0A6F8YZG0_9ACTN</name>
<proteinExistence type="predicted"/>
<accession>A0A6F8YZG0</accession>
<evidence type="ECO:0000313" key="2">
    <source>
        <dbReference type="Proteomes" id="UP000503011"/>
    </source>
</evidence>
<reference evidence="1 2" key="2">
    <citation type="submission" date="2020-03" db="EMBL/GenBank/DDBJ databases">
        <authorList>
            <person name="Ichikawa N."/>
            <person name="Kimura A."/>
            <person name="Kitahashi Y."/>
            <person name="Uohara A."/>
        </authorList>
    </citation>
    <scope>NUCLEOTIDE SEQUENCE [LARGE SCALE GENOMIC DNA]</scope>
    <source>
        <strain evidence="1 2">NBRC 105367</strain>
    </source>
</reference>
<dbReference type="AlphaFoldDB" id="A0A6F8YZG0"/>
<keyword evidence="2" id="KW-1185">Reference proteome</keyword>
<reference evidence="1 2" key="1">
    <citation type="submission" date="2020-03" db="EMBL/GenBank/DDBJ databases">
        <title>Whole genome shotgun sequence of Phytohabitans suffuscus NBRC 105367.</title>
        <authorList>
            <person name="Komaki H."/>
            <person name="Tamura T."/>
        </authorList>
    </citation>
    <scope>NUCLEOTIDE SEQUENCE [LARGE SCALE GENOMIC DNA]</scope>
    <source>
        <strain evidence="1 2">NBRC 105367</strain>
    </source>
</reference>
<dbReference type="Proteomes" id="UP000503011">
    <property type="component" value="Chromosome"/>
</dbReference>